<evidence type="ECO:0000313" key="3">
    <source>
        <dbReference type="Proteomes" id="UP000030645"/>
    </source>
</evidence>
<dbReference type="AlphaFoldDB" id="W9RY91"/>
<feature type="compositionally biased region" description="Polar residues" evidence="1">
    <location>
        <begin position="1"/>
        <end position="11"/>
    </location>
</feature>
<feature type="region of interest" description="Disordered" evidence="1">
    <location>
        <begin position="1"/>
        <end position="44"/>
    </location>
</feature>
<organism evidence="2 3">
    <name type="scientific">Morus notabilis</name>
    <dbReference type="NCBI Taxonomy" id="981085"/>
    <lineage>
        <taxon>Eukaryota</taxon>
        <taxon>Viridiplantae</taxon>
        <taxon>Streptophyta</taxon>
        <taxon>Embryophyta</taxon>
        <taxon>Tracheophyta</taxon>
        <taxon>Spermatophyta</taxon>
        <taxon>Magnoliopsida</taxon>
        <taxon>eudicotyledons</taxon>
        <taxon>Gunneridae</taxon>
        <taxon>Pentapetalae</taxon>
        <taxon>rosids</taxon>
        <taxon>fabids</taxon>
        <taxon>Rosales</taxon>
        <taxon>Moraceae</taxon>
        <taxon>Moreae</taxon>
        <taxon>Morus</taxon>
    </lineage>
</organism>
<proteinExistence type="predicted"/>
<dbReference type="EMBL" id="KE344746">
    <property type="protein sequence ID" value="EXB77338.1"/>
    <property type="molecule type" value="Genomic_DNA"/>
</dbReference>
<name>W9RY91_9ROSA</name>
<dbReference type="Proteomes" id="UP000030645">
    <property type="component" value="Unassembled WGS sequence"/>
</dbReference>
<protein>
    <submittedName>
        <fullName evidence="2">Uncharacterized protein</fullName>
    </submittedName>
</protein>
<accession>W9RY91</accession>
<sequence>MDVGGDQSQNEAKNEASWVPMAPQKPNWAGNMQFPRSEPSANNAGMSKKLYYETMNNTCKGLSCQELLFQSETGTVMPSATFNVLHGKSILKFTLVMPDKSTRVDTKERETD</sequence>
<evidence type="ECO:0000313" key="2">
    <source>
        <dbReference type="EMBL" id="EXB77338.1"/>
    </source>
</evidence>
<keyword evidence="3" id="KW-1185">Reference proteome</keyword>
<reference evidence="3" key="1">
    <citation type="submission" date="2013-01" db="EMBL/GenBank/DDBJ databases">
        <title>Draft Genome Sequence of a Mulberry Tree, Morus notabilis C.K. Schneid.</title>
        <authorList>
            <person name="He N."/>
            <person name="Zhao S."/>
        </authorList>
    </citation>
    <scope>NUCLEOTIDE SEQUENCE</scope>
</reference>
<gene>
    <name evidence="2" type="ORF">L484_010164</name>
</gene>
<evidence type="ECO:0000256" key="1">
    <source>
        <dbReference type="SAM" id="MobiDB-lite"/>
    </source>
</evidence>